<dbReference type="InterPro" id="IPR000515">
    <property type="entry name" value="MetI-like"/>
</dbReference>
<keyword evidence="3" id="KW-1003">Cell membrane</keyword>
<gene>
    <name evidence="9" type="ORF">H171_0375</name>
</gene>
<evidence type="ECO:0000313" key="10">
    <source>
        <dbReference type="Proteomes" id="UP000231092"/>
    </source>
</evidence>
<dbReference type="Proteomes" id="UP000231092">
    <property type="component" value="Unassembled WGS sequence"/>
</dbReference>
<evidence type="ECO:0000256" key="1">
    <source>
        <dbReference type="ARBA" id="ARBA00004651"/>
    </source>
</evidence>
<feature type="transmembrane region" description="Helical" evidence="7">
    <location>
        <begin position="21"/>
        <end position="41"/>
    </location>
</feature>
<dbReference type="AlphaFoldDB" id="A0A2M8Z0H5"/>
<dbReference type="SUPFAM" id="SSF161098">
    <property type="entry name" value="MetI-like"/>
    <property type="match status" value="1"/>
</dbReference>
<reference evidence="9 10" key="1">
    <citation type="submission" date="2017-11" db="EMBL/GenBank/DDBJ databases">
        <title>Understudied soil microbes with underappreciated capabilities: Untangling the Clostridium saccharolyticum group.</title>
        <authorList>
            <person name="Leschine S."/>
        </authorList>
    </citation>
    <scope>NUCLEOTIDE SEQUENCE [LARGE SCALE GENOMIC DNA]</scope>
    <source>
        <strain evidence="9 10">18A</strain>
    </source>
</reference>
<evidence type="ECO:0000256" key="2">
    <source>
        <dbReference type="ARBA" id="ARBA00022448"/>
    </source>
</evidence>
<comment type="caution">
    <text evidence="9">The sequence shown here is derived from an EMBL/GenBank/DDBJ whole genome shotgun (WGS) entry which is preliminary data.</text>
</comment>
<organism evidence="9 10">
    <name type="scientific">[Clostridium] celerecrescens 18A</name>
    <dbReference type="NCBI Taxonomy" id="1286362"/>
    <lineage>
        <taxon>Bacteria</taxon>
        <taxon>Bacillati</taxon>
        <taxon>Bacillota</taxon>
        <taxon>Clostridia</taxon>
        <taxon>Lachnospirales</taxon>
        <taxon>Lachnospiraceae</taxon>
        <taxon>Lacrimispora</taxon>
    </lineage>
</organism>
<proteinExistence type="inferred from homology"/>
<dbReference type="InterPro" id="IPR035906">
    <property type="entry name" value="MetI-like_sf"/>
</dbReference>
<keyword evidence="2 7" id="KW-0813">Transport</keyword>
<dbReference type="Gene3D" id="1.10.3720.10">
    <property type="entry name" value="MetI-like"/>
    <property type="match status" value="1"/>
</dbReference>
<comment type="subcellular location">
    <subcellularLocation>
        <location evidence="1 7">Cell membrane</location>
        <topology evidence="1 7">Multi-pass membrane protein</topology>
    </subcellularLocation>
</comment>
<dbReference type="Pfam" id="PF00528">
    <property type="entry name" value="BPD_transp_1"/>
    <property type="match status" value="1"/>
</dbReference>
<dbReference type="PROSITE" id="PS50928">
    <property type="entry name" value="ABC_TM1"/>
    <property type="match status" value="1"/>
</dbReference>
<dbReference type="RefSeq" id="WP_100303624.1">
    <property type="nucleotide sequence ID" value="NZ_PGET01000001.1"/>
</dbReference>
<keyword evidence="6 7" id="KW-0472">Membrane</keyword>
<dbReference type="GO" id="GO:0005886">
    <property type="term" value="C:plasma membrane"/>
    <property type="evidence" value="ECO:0007669"/>
    <property type="project" value="UniProtKB-SubCell"/>
</dbReference>
<evidence type="ECO:0000256" key="4">
    <source>
        <dbReference type="ARBA" id="ARBA00022692"/>
    </source>
</evidence>
<dbReference type="PANTHER" id="PTHR43163">
    <property type="entry name" value="DIPEPTIDE TRANSPORT SYSTEM PERMEASE PROTEIN DPPB-RELATED"/>
    <property type="match status" value="1"/>
</dbReference>
<feature type="domain" description="ABC transmembrane type-1" evidence="8">
    <location>
        <begin position="108"/>
        <end position="322"/>
    </location>
</feature>
<dbReference type="OrthoDB" id="9769919at2"/>
<feature type="transmembrane region" description="Helical" evidence="7">
    <location>
        <begin position="253"/>
        <end position="279"/>
    </location>
</feature>
<evidence type="ECO:0000256" key="7">
    <source>
        <dbReference type="RuleBase" id="RU363032"/>
    </source>
</evidence>
<comment type="similarity">
    <text evidence="7">Belongs to the binding-protein-dependent transport system permease family.</text>
</comment>
<accession>A0A2M8Z0H5</accession>
<feature type="transmembrane region" description="Helical" evidence="7">
    <location>
        <begin position="299"/>
        <end position="325"/>
    </location>
</feature>
<evidence type="ECO:0000256" key="6">
    <source>
        <dbReference type="ARBA" id="ARBA00023136"/>
    </source>
</evidence>
<dbReference type="PANTHER" id="PTHR43163:SF9">
    <property type="entry name" value="ABC TRANSPORTER PERMEASE PROTEIN"/>
    <property type="match status" value="1"/>
</dbReference>
<evidence type="ECO:0000256" key="5">
    <source>
        <dbReference type="ARBA" id="ARBA00022989"/>
    </source>
</evidence>
<keyword evidence="4 7" id="KW-0812">Transmembrane</keyword>
<dbReference type="CDD" id="cd06261">
    <property type="entry name" value="TM_PBP2"/>
    <property type="match status" value="1"/>
</dbReference>
<dbReference type="EMBL" id="PGET01000001">
    <property type="protein sequence ID" value="PJJ26927.1"/>
    <property type="molecule type" value="Genomic_DNA"/>
</dbReference>
<evidence type="ECO:0000256" key="3">
    <source>
        <dbReference type="ARBA" id="ARBA00022475"/>
    </source>
</evidence>
<dbReference type="GO" id="GO:0055085">
    <property type="term" value="P:transmembrane transport"/>
    <property type="evidence" value="ECO:0007669"/>
    <property type="project" value="InterPro"/>
</dbReference>
<keyword evidence="5 7" id="KW-1133">Transmembrane helix</keyword>
<feature type="transmembrane region" description="Helical" evidence="7">
    <location>
        <begin position="112"/>
        <end position="135"/>
    </location>
</feature>
<feature type="transmembrane region" description="Helical" evidence="7">
    <location>
        <begin position="147"/>
        <end position="172"/>
    </location>
</feature>
<name>A0A2M8Z0H5_9FIRM</name>
<feature type="transmembrane region" description="Helical" evidence="7">
    <location>
        <begin position="196"/>
        <end position="216"/>
    </location>
</feature>
<evidence type="ECO:0000313" key="9">
    <source>
        <dbReference type="EMBL" id="PJJ26927.1"/>
    </source>
</evidence>
<protein>
    <submittedName>
        <fullName evidence="9">Peptide/nickel transport system permease protein</fullName>
    </submittedName>
</protein>
<evidence type="ECO:0000259" key="8">
    <source>
        <dbReference type="PROSITE" id="PS50928"/>
    </source>
</evidence>
<sequence>MKSGRLGRNVFWFLLKQLTRMAVLLFLVSAAAFFLVSVSPIDPLKVNIGQAALGSMSQEQIAKLSEYWGTGLPPAERFLSWAGDFLKGDMGTSLLYRQPVSHVIGMKLSNSLWLMAASWLVSGGAGFALGTLAGANRGKAVDKVISAYALMTASTPAFWLALVLLMVFAVWLKMLPIGLSVPIGMEAAEVTVKDRVVHGILPCLTLSITGMSNILLHTRGKMIQVMESDYVLFARARGESKSQIVFRHGIRNILLPALTLQFASVSEIFGGSVLVEQVFSYPGLGQAAVTAGLGGDIPLLLGITVISAAIVFTGNFIANVLYGVVDPKMRKGRKVA</sequence>